<dbReference type="EMBL" id="CADIJQ010000001">
    <property type="protein sequence ID" value="CAB3678220.1"/>
    <property type="molecule type" value="Genomic_DNA"/>
</dbReference>
<dbReference type="InterPro" id="IPR029039">
    <property type="entry name" value="Flavoprotein-like_sf"/>
</dbReference>
<evidence type="ECO:0000313" key="3">
    <source>
        <dbReference type="Proteomes" id="UP000494269"/>
    </source>
</evidence>
<gene>
    <name evidence="2" type="ORF">LMG3441_01441</name>
</gene>
<dbReference type="SUPFAM" id="SSF52218">
    <property type="entry name" value="Flavoproteins"/>
    <property type="match status" value="1"/>
</dbReference>
<dbReference type="Pfam" id="PF03358">
    <property type="entry name" value="FMN_red"/>
    <property type="match status" value="1"/>
</dbReference>
<dbReference type="RefSeq" id="WP_054425253.1">
    <property type="nucleotide sequence ID" value="NZ_CADIJQ010000001.1"/>
</dbReference>
<protein>
    <recommendedName>
        <fullName evidence="1">NADPH-dependent FMN reductase-like domain-containing protein</fullName>
    </recommendedName>
</protein>
<reference evidence="2 3" key="1">
    <citation type="submission" date="2020-04" db="EMBL/GenBank/DDBJ databases">
        <authorList>
            <person name="De Canck E."/>
        </authorList>
    </citation>
    <scope>NUCLEOTIDE SEQUENCE [LARGE SCALE GENOMIC DNA]</scope>
    <source>
        <strain evidence="2 3">LMG 3441</strain>
    </source>
</reference>
<dbReference type="GO" id="GO:0016491">
    <property type="term" value="F:oxidoreductase activity"/>
    <property type="evidence" value="ECO:0007669"/>
    <property type="project" value="InterPro"/>
</dbReference>
<evidence type="ECO:0000313" key="2">
    <source>
        <dbReference type="EMBL" id="CAB3678220.1"/>
    </source>
</evidence>
<name>A0A6S6ZIZ6_9BURK</name>
<keyword evidence="3" id="KW-1185">Reference proteome</keyword>
<sequence length="360" mass="39978">MTASKPDIRKGQYSGPLSRDTFTLRFMRRFYDPAFKAEKEALARLEAIAWDAYQDGRKAPITEKAGAGYADPDYDLSVEWKDAHDRLEQAANVQRDPGTRSRVLIVIGSARNDGTCPGEVSKSWRLAGLMQAEVESAGLQADMLDLSRLTSEYQYQIHACKGCVSSAMPLCHWPCSCYPNHSLGQDNDAMNDIYEQWVAAHGVILVAPTYWYQSPSPLKLMIDRLVCADGGNPDPTTTSGKDVEKAKQLELAGWPYPKHLAGRAYGVVVHGDVAGIEVQRRALCDWLDWMGLIDAGAMARLDRYIGYYEPYATSHADLDHDQAVQEEVRNVARAMVNCLPRLRSGELAPADEGLRSPRPK</sequence>
<accession>A0A6S6ZIZ6</accession>
<evidence type="ECO:0000259" key="1">
    <source>
        <dbReference type="Pfam" id="PF03358"/>
    </source>
</evidence>
<dbReference type="Gene3D" id="3.40.50.360">
    <property type="match status" value="1"/>
</dbReference>
<proteinExistence type="predicted"/>
<feature type="domain" description="NADPH-dependent FMN reductase-like" evidence="1">
    <location>
        <begin position="102"/>
        <end position="293"/>
    </location>
</feature>
<dbReference type="AlphaFoldDB" id="A0A6S6ZIZ6"/>
<dbReference type="Proteomes" id="UP000494269">
    <property type="component" value="Unassembled WGS sequence"/>
</dbReference>
<organism evidence="2 3">
    <name type="scientific">Achromobacter kerstersii</name>
    <dbReference type="NCBI Taxonomy" id="1353890"/>
    <lineage>
        <taxon>Bacteria</taxon>
        <taxon>Pseudomonadati</taxon>
        <taxon>Pseudomonadota</taxon>
        <taxon>Betaproteobacteria</taxon>
        <taxon>Burkholderiales</taxon>
        <taxon>Alcaligenaceae</taxon>
        <taxon>Achromobacter</taxon>
    </lineage>
</organism>
<dbReference type="InterPro" id="IPR005025">
    <property type="entry name" value="FMN_Rdtase-like_dom"/>
</dbReference>